<dbReference type="AlphaFoldDB" id="A0A9P6NK92"/>
<name>A0A9P6NK92_9BASI</name>
<comment type="caution">
    <text evidence="2">The sequence shown here is derived from an EMBL/GenBank/DDBJ whole genome shotgun (WGS) entry which is preliminary data.</text>
</comment>
<evidence type="ECO:0000313" key="2">
    <source>
        <dbReference type="EMBL" id="KAG0145081.1"/>
    </source>
</evidence>
<protein>
    <submittedName>
        <fullName evidence="2">Uncharacterized protein</fullName>
    </submittedName>
</protein>
<accession>A0A9P6NK92</accession>
<feature type="region of interest" description="Disordered" evidence="1">
    <location>
        <begin position="1"/>
        <end position="36"/>
    </location>
</feature>
<evidence type="ECO:0000313" key="3">
    <source>
        <dbReference type="Proteomes" id="UP000886653"/>
    </source>
</evidence>
<reference evidence="2" key="1">
    <citation type="submission" date="2013-11" db="EMBL/GenBank/DDBJ databases">
        <title>Genome sequence of the fusiform rust pathogen reveals effectors for host alternation and coevolution with pine.</title>
        <authorList>
            <consortium name="DOE Joint Genome Institute"/>
            <person name="Smith K."/>
            <person name="Pendleton A."/>
            <person name="Kubisiak T."/>
            <person name="Anderson C."/>
            <person name="Salamov A."/>
            <person name="Aerts A."/>
            <person name="Riley R."/>
            <person name="Clum A."/>
            <person name="Lindquist E."/>
            <person name="Ence D."/>
            <person name="Campbell M."/>
            <person name="Kronenberg Z."/>
            <person name="Feau N."/>
            <person name="Dhillon B."/>
            <person name="Hamelin R."/>
            <person name="Burleigh J."/>
            <person name="Smith J."/>
            <person name="Yandell M."/>
            <person name="Nelson C."/>
            <person name="Grigoriev I."/>
            <person name="Davis J."/>
        </authorList>
    </citation>
    <scope>NUCLEOTIDE SEQUENCE</scope>
    <source>
        <strain evidence="2">G11</strain>
    </source>
</reference>
<organism evidence="2 3">
    <name type="scientific">Cronartium quercuum f. sp. fusiforme G11</name>
    <dbReference type="NCBI Taxonomy" id="708437"/>
    <lineage>
        <taxon>Eukaryota</taxon>
        <taxon>Fungi</taxon>
        <taxon>Dikarya</taxon>
        <taxon>Basidiomycota</taxon>
        <taxon>Pucciniomycotina</taxon>
        <taxon>Pucciniomycetes</taxon>
        <taxon>Pucciniales</taxon>
        <taxon>Coleosporiaceae</taxon>
        <taxon>Cronartium</taxon>
    </lineage>
</organism>
<dbReference type="Proteomes" id="UP000886653">
    <property type="component" value="Unassembled WGS sequence"/>
</dbReference>
<evidence type="ECO:0000256" key="1">
    <source>
        <dbReference type="SAM" id="MobiDB-lite"/>
    </source>
</evidence>
<dbReference type="EMBL" id="MU167283">
    <property type="protein sequence ID" value="KAG0145081.1"/>
    <property type="molecule type" value="Genomic_DNA"/>
</dbReference>
<keyword evidence="3" id="KW-1185">Reference proteome</keyword>
<feature type="compositionally biased region" description="Basic residues" evidence="1">
    <location>
        <begin position="1"/>
        <end position="12"/>
    </location>
</feature>
<sequence>MIQLKKRTTNRMKGRDLPHGTSESETSGEEGSMSSKLFQTPHEIWDPEEFTSGPRHPWSANHESLGSYPRWRLLKVPSRRSKVETASARQSPRQASSFWEENGIFAKTLMAGFALTHEDSFAHLLEIILEYTGVFPRSKLVNWVPPTETIIYLTSPCHTRDLSSLYGKYYKHTLALQFILSPLTRNGGRNFESKRKFGKIIHETYNNSEVILSALRVSHTTAKAMFQIIGLFPVGVKLSTAAEPCVIMVTTTTEKETSGVRIGLDCSL</sequence>
<feature type="compositionally biased region" description="Low complexity" evidence="1">
    <location>
        <begin position="20"/>
        <end position="35"/>
    </location>
</feature>
<gene>
    <name evidence="2" type="ORF">CROQUDRAFT_716294</name>
</gene>
<proteinExistence type="predicted"/>